<dbReference type="InterPro" id="IPR004148">
    <property type="entry name" value="BAR_dom"/>
</dbReference>
<dbReference type="PROSITE" id="PS50002">
    <property type="entry name" value="SH3"/>
    <property type="match status" value="1"/>
</dbReference>
<dbReference type="AlphaFoldDB" id="A0A1E3J072"/>
<dbReference type="Gene3D" id="2.30.30.40">
    <property type="entry name" value="SH3 Domains"/>
    <property type="match status" value="1"/>
</dbReference>
<dbReference type="PANTHER" id="PTHR47174">
    <property type="entry name" value="BRIDGING INTEGRATOR 3"/>
    <property type="match status" value="1"/>
</dbReference>
<dbReference type="GO" id="GO:0008289">
    <property type="term" value="F:lipid binding"/>
    <property type="evidence" value="ECO:0007669"/>
    <property type="project" value="TreeGrafter"/>
</dbReference>
<comment type="caution">
    <text evidence="6">The sequence shown here is derived from an EMBL/GenBank/DDBJ whole genome shotgun (WGS) entry which is preliminary data.</text>
</comment>
<evidence type="ECO:0000313" key="6">
    <source>
        <dbReference type="EMBL" id="ODN94198.1"/>
    </source>
</evidence>
<dbReference type="GO" id="GO:0051666">
    <property type="term" value="P:actin cortical patch localization"/>
    <property type="evidence" value="ECO:0007669"/>
    <property type="project" value="InterPro"/>
</dbReference>
<keyword evidence="1 2" id="KW-0728">SH3 domain</keyword>
<protein>
    <recommendedName>
        <fullName evidence="8">BAR-domain-containing protein</fullName>
    </recommendedName>
</protein>
<dbReference type="GO" id="GO:1990528">
    <property type="term" value="C:Rvs161p-Rvs167p complex"/>
    <property type="evidence" value="ECO:0007669"/>
    <property type="project" value="TreeGrafter"/>
</dbReference>
<feature type="compositionally biased region" description="Basic and acidic residues" evidence="3">
    <location>
        <begin position="329"/>
        <end position="345"/>
    </location>
</feature>
<dbReference type="GeneID" id="30194262"/>
<dbReference type="SUPFAM" id="SSF103657">
    <property type="entry name" value="BAR/IMD domain-like"/>
    <property type="match status" value="1"/>
</dbReference>
<dbReference type="FunFam" id="2.30.30.40:FF:000100">
    <property type="entry name" value="SH3 domain-containing YSC84-like protein 1"/>
    <property type="match status" value="1"/>
</dbReference>
<dbReference type="Proteomes" id="UP000094819">
    <property type="component" value="Unassembled WGS sequence"/>
</dbReference>
<dbReference type="EMBL" id="AWGH01000015">
    <property type="protein sequence ID" value="ODN94198.1"/>
    <property type="molecule type" value="Genomic_DNA"/>
</dbReference>
<dbReference type="GO" id="GO:0097320">
    <property type="term" value="P:plasma membrane tubulation"/>
    <property type="evidence" value="ECO:0007669"/>
    <property type="project" value="TreeGrafter"/>
</dbReference>
<dbReference type="InterPro" id="IPR001452">
    <property type="entry name" value="SH3_domain"/>
</dbReference>
<evidence type="ECO:0000256" key="2">
    <source>
        <dbReference type="PROSITE-ProRule" id="PRU00192"/>
    </source>
</evidence>
<feature type="compositionally biased region" description="Low complexity" evidence="3">
    <location>
        <begin position="305"/>
        <end position="322"/>
    </location>
</feature>
<keyword evidence="7" id="KW-1185">Reference proteome</keyword>
<dbReference type="GO" id="GO:0030479">
    <property type="term" value="C:actin cortical patch"/>
    <property type="evidence" value="ECO:0007669"/>
    <property type="project" value="TreeGrafter"/>
</dbReference>
<dbReference type="SMART" id="SM00326">
    <property type="entry name" value="SH3"/>
    <property type="match status" value="1"/>
</dbReference>
<dbReference type="PROSITE" id="PS51021">
    <property type="entry name" value="BAR"/>
    <property type="match status" value="1"/>
</dbReference>
<evidence type="ECO:0000259" key="4">
    <source>
        <dbReference type="PROSITE" id="PS50002"/>
    </source>
</evidence>
<dbReference type="FunFam" id="1.20.1270.60:FF:000048">
    <property type="entry name" value="BAR adaptor protein RVS167"/>
    <property type="match status" value="1"/>
</dbReference>
<dbReference type="PRINTS" id="PR00452">
    <property type="entry name" value="SH3DOMAIN"/>
</dbReference>
<proteinExistence type="predicted"/>
<dbReference type="OrthoDB" id="2159336at2759"/>
<dbReference type="Pfam" id="PF00018">
    <property type="entry name" value="SH3_1"/>
    <property type="match status" value="1"/>
</dbReference>
<dbReference type="InterPro" id="IPR036028">
    <property type="entry name" value="SH3-like_dom_sf"/>
</dbReference>
<dbReference type="InterPro" id="IPR046982">
    <property type="entry name" value="BIN3/RVS161-like"/>
</dbReference>
<reference evidence="6 7" key="1">
    <citation type="submission" date="2016-06" db="EMBL/GenBank/DDBJ databases">
        <title>Evolution of pathogenesis and genome organization in the Tremellales.</title>
        <authorList>
            <person name="Cuomo C."/>
            <person name="Litvintseva A."/>
            <person name="Heitman J."/>
            <person name="Chen Y."/>
            <person name="Sun S."/>
            <person name="Springer D."/>
            <person name="Dromer F."/>
            <person name="Young S."/>
            <person name="Zeng Q."/>
            <person name="Chapman S."/>
            <person name="Gujja S."/>
            <person name="Saif S."/>
            <person name="Birren B."/>
        </authorList>
    </citation>
    <scope>NUCLEOTIDE SEQUENCE [LARGE SCALE GENOMIC DNA]</scope>
    <source>
        <strain evidence="6 7">CBS 7118</strain>
    </source>
</reference>
<dbReference type="CDD" id="cd07599">
    <property type="entry name" value="BAR_Rvs167p"/>
    <property type="match status" value="1"/>
</dbReference>
<sequence>MTALYEYGSLVIVVPIHHTANMKGFTKVLQRTPHNLTSRMGMSKKSSDAEFDELDRKFTAVETACAKMHKDSVTFRDAVSGLLTSGSSFSGSLATLFSPLGAEYNLAGKHPQAETTVENISTYQGLMEEVRETLVPELELIESRIVNPCKELVEICKKIRKSIVKREHKLVDYDRHNNSLNKLREKKEKSLSDEKNLFKVEQDYEIASGEYEHYNNLLKTELPQFLAMATRFIDPLFHSFYYMQLNVYYIMMEKLQSFADGKYDLTRKDIENIYLEQRGDAADRIEELQITKRIISTAKLVQQHRSASGSSSTIGRTSSIASRTPTTHALDRKDSPDTYASEKRLPPPSASAAVAAPPPYTAGGAAVGKKAPPPPPPLKPKPSYNAVKYATAIFDYEAQADGDLSFNAGDRIEIVERTDSSEDWWTGRLDGRQGVFPGNYTQVD</sequence>
<evidence type="ECO:0000256" key="1">
    <source>
        <dbReference type="ARBA" id="ARBA00022443"/>
    </source>
</evidence>
<name>A0A1E3J072_9TREE</name>
<accession>A0A1E3J072</accession>
<dbReference type="PANTHER" id="PTHR47174:SF1">
    <property type="entry name" value="REDUCED VIABILITY UPON STARVATION PROTEIN 167"/>
    <property type="match status" value="1"/>
</dbReference>
<dbReference type="Pfam" id="PF03114">
    <property type="entry name" value="BAR"/>
    <property type="match status" value="1"/>
</dbReference>
<feature type="region of interest" description="Disordered" evidence="3">
    <location>
        <begin position="305"/>
        <end position="357"/>
    </location>
</feature>
<dbReference type="Gene3D" id="1.20.1270.60">
    <property type="entry name" value="Arfaptin homology (AH) domain/BAR domain"/>
    <property type="match status" value="1"/>
</dbReference>
<dbReference type="GO" id="GO:0043332">
    <property type="term" value="C:mating projection tip"/>
    <property type="evidence" value="ECO:0007669"/>
    <property type="project" value="TreeGrafter"/>
</dbReference>
<dbReference type="SUPFAM" id="SSF50044">
    <property type="entry name" value="SH3-domain"/>
    <property type="match status" value="1"/>
</dbReference>
<feature type="domain" description="SH3" evidence="4">
    <location>
        <begin position="385"/>
        <end position="444"/>
    </location>
</feature>
<organism evidence="6 7">
    <name type="scientific">Cryptococcus wingfieldii CBS 7118</name>
    <dbReference type="NCBI Taxonomy" id="1295528"/>
    <lineage>
        <taxon>Eukaryota</taxon>
        <taxon>Fungi</taxon>
        <taxon>Dikarya</taxon>
        <taxon>Basidiomycota</taxon>
        <taxon>Agaricomycotina</taxon>
        <taxon>Tremellomycetes</taxon>
        <taxon>Tremellales</taxon>
        <taxon>Cryptococcaceae</taxon>
        <taxon>Cryptococcus</taxon>
    </lineage>
</organism>
<evidence type="ECO:0000259" key="5">
    <source>
        <dbReference type="PROSITE" id="PS51021"/>
    </source>
</evidence>
<evidence type="ECO:0000313" key="7">
    <source>
        <dbReference type="Proteomes" id="UP000094819"/>
    </source>
</evidence>
<dbReference type="GO" id="GO:0006897">
    <property type="term" value="P:endocytosis"/>
    <property type="evidence" value="ECO:0007669"/>
    <property type="project" value="InterPro"/>
</dbReference>
<gene>
    <name evidence="6" type="ORF">L198_05049</name>
</gene>
<dbReference type="RefSeq" id="XP_019030729.1">
    <property type="nucleotide sequence ID" value="XM_019177148.1"/>
</dbReference>
<evidence type="ECO:0008006" key="8">
    <source>
        <dbReference type="Google" id="ProtNLM"/>
    </source>
</evidence>
<evidence type="ECO:0000256" key="3">
    <source>
        <dbReference type="SAM" id="MobiDB-lite"/>
    </source>
</evidence>
<feature type="domain" description="BAR" evidence="5">
    <location>
        <begin position="36"/>
        <end position="268"/>
    </location>
</feature>
<dbReference type="InterPro" id="IPR027267">
    <property type="entry name" value="AH/BAR_dom_sf"/>
</dbReference>
<dbReference type="GO" id="GO:0031097">
    <property type="term" value="C:medial cortex"/>
    <property type="evidence" value="ECO:0007669"/>
    <property type="project" value="TreeGrafter"/>
</dbReference>
<dbReference type="SMART" id="SM00721">
    <property type="entry name" value="BAR"/>
    <property type="match status" value="1"/>
</dbReference>